<name>A0AAJ5F8B0_9DEIO</name>
<dbReference type="AlphaFoldDB" id="A0AAJ5F8B0"/>
<dbReference type="Proteomes" id="UP000308000">
    <property type="component" value="Unassembled WGS sequence"/>
</dbReference>
<accession>A0AAJ5F8B0</accession>
<dbReference type="EMBL" id="VBRC01000001">
    <property type="protein sequence ID" value="TLK32278.1"/>
    <property type="molecule type" value="Genomic_DNA"/>
</dbReference>
<evidence type="ECO:0000259" key="1">
    <source>
        <dbReference type="Pfam" id="PF12867"/>
    </source>
</evidence>
<feature type="domain" description="DinB-like" evidence="1">
    <location>
        <begin position="37"/>
        <end position="175"/>
    </location>
</feature>
<dbReference type="EMBL" id="JACHFV010000008">
    <property type="protein sequence ID" value="MBB5295652.1"/>
    <property type="molecule type" value="Genomic_DNA"/>
</dbReference>
<comment type="caution">
    <text evidence="3">The sequence shown here is derived from an EMBL/GenBank/DDBJ whole genome shotgun (WGS) entry which is preliminary data.</text>
</comment>
<evidence type="ECO:0000313" key="4">
    <source>
        <dbReference type="Proteomes" id="UP000308000"/>
    </source>
</evidence>
<gene>
    <name evidence="3" type="ORF">FCS05_02215</name>
    <name evidence="2" type="ORF">HNQ10_002491</name>
</gene>
<protein>
    <submittedName>
        <fullName evidence="3">DinB family protein</fullName>
    </submittedName>
</protein>
<proteinExistence type="predicted"/>
<dbReference type="InterPro" id="IPR034660">
    <property type="entry name" value="DinB/YfiT-like"/>
</dbReference>
<organism evidence="3 4">
    <name type="scientific">Deinococcus metallilatus</name>
    <dbReference type="NCBI Taxonomy" id="1211322"/>
    <lineage>
        <taxon>Bacteria</taxon>
        <taxon>Thermotogati</taxon>
        <taxon>Deinococcota</taxon>
        <taxon>Deinococci</taxon>
        <taxon>Deinococcales</taxon>
        <taxon>Deinococcaceae</taxon>
        <taxon>Deinococcus</taxon>
    </lineage>
</organism>
<dbReference type="Proteomes" id="UP000536909">
    <property type="component" value="Unassembled WGS sequence"/>
</dbReference>
<evidence type="ECO:0000313" key="5">
    <source>
        <dbReference type="Proteomes" id="UP000536909"/>
    </source>
</evidence>
<keyword evidence="5" id="KW-1185">Reference proteome</keyword>
<evidence type="ECO:0000313" key="3">
    <source>
        <dbReference type="EMBL" id="TLK32278.1"/>
    </source>
</evidence>
<dbReference type="InterPro" id="IPR024775">
    <property type="entry name" value="DinB-like"/>
</dbReference>
<dbReference type="Gene3D" id="1.20.120.450">
    <property type="entry name" value="dinb family like domain"/>
    <property type="match status" value="1"/>
</dbReference>
<sequence>MTTRHVQPRPLPHHLPKDFAQPQSLREALGDAASSVARYRAWLGSLPDTVLHAPVAPGKWSVAEHAHHLIKTSEVFAASMHDLADGRPMVHVDLTSVWPDGRLVAPAPIHPTPGLPRETLLTGLQNAHRELECAARRLESLGLQDVPCVPTGIFEPMTALEAVQLVAGHTLHHLRAPS</sequence>
<dbReference type="SUPFAM" id="SSF109854">
    <property type="entry name" value="DinB/YfiT-like putative metalloenzymes"/>
    <property type="match status" value="1"/>
</dbReference>
<dbReference type="Pfam" id="PF12867">
    <property type="entry name" value="DinB_2"/>
    <property type="match status" value="1"/>
</dbReference>
<dbReference type="RefSeq" id="WP_138223704.1">
    <property type="nucleotide sequence ID" value="NZ_BSUI01000005.1"/>
</dbReference>
<reference evidence="3 4" key="1">
    <citation type="submission" date="2019-04" db="EMBL/GenBank/DDBJ databases">
        <title>Deinococcus metalilatus MA1002 mutant No.5.</title>
        <authorList>
            <person name="Park W."/>
            <person name="Park C."/>
        </authorList>
    </citation>
    <scope>NUCLEOTIDE SEQUENCE [LARGE SCALE GENOMIC DNA]</scope>
    <source>
        <strain evidence="3 4">MA1002-m5</strain>
    </source>
</reference>
<evidence type="ECO:0000313" key="2">
    <source>
        <dbReference type="EMBL" id="MBB5295652.1"/>
    </source>
</evidence>
<reference evidence="2 5" key="2">
    <citation type="submission" date="2020-08" db="EMBL/GenBank/DDBJ databases">
        <title>Genomic Encyclopedia of Type Strains, Phase IV (KMG-IV): sequencing the most valuable type-strain genomes for metagenomic binning, comparative biology and taxonomic classification.</title>
        <authorList>
            <person name="Goeker M."/>
        </authorList>
    </citation>
    <scope>NUCLEOTIDE SEQUENCE [LARGE SCALE GENOMIC DNA]</scope>
    <source>
        <strain evidence="2 5">DSM 105434</strain>
    </source>
</reference>